<keyword evidence="5 7" id="KW-0418">Kinase</keyword>
<comment type="catalytic activity">
    <reaction evidence="1">
        <text>ATP + protein L-histidine = ADP + protein N-phospho-L-histidine.</text>
        <dbReference type="EC" id="2.7.13.3"/>
    </reaction>
</comment>
<dbReference type="SMART" id="SM00387">
    <property type="entry name" value="HATPase_c"/>
    <property type="match status" value="1"/>
</dbReference>
<dbReference type="InterPro" id="IPR036890">
    <property type="entry name" value="HATPase_C_sf"/>
</dbReference>
<evidence type="ECO:0000256" key="5">
    <source>
        <dbReference type="ARBA" id="ARBA00022777"/>
    </source>
</evidence>
<proteinExistence type="predicted"/>
<dbReference type="PRINTS" id="PR00344">
    <property type="entry name" value="BCTRLSENSOR"/>
</dbReference>
<evidence type="ECO:0000313" key="7">
    <source>
        <dbReference type="EMBL" id="MFK5732578.1"/>
    </source>
</evidence>
<dbReference type="GO" id="GO:0016301">
    <property type="term" value="F:kinase activity"/>
    <property type="evidence" value="ECO:0007669"/>
    <property type="project" value="UniProtKB-KW"/>
</dbReference>
<evidence type="ECO:0000256" key="3">
    <source>
        <dbReference type="ARBA" id="ARBA00022553"/>
    </source>
</evidence>
<keyword evidence="4" id="KW-0808">Transferase</keyword>
<dbReference type="SMART" id="SM00388">
    <property type="entry name" value="HisKA"/>
    <property type="match status" value="1"/>
</dbReference>
<evidence type="ECO:0000256" key="4">
    <source>
        <dbReference type="ARBA" id="ARBA00022679"/>
    </source>
</evidence>
<comment type="caution">
    <text evidence="7">The sequence shown here is derived from an EMBL/GenBank/DDBJ whole genome shotgun (WGS) entry which is preliminary data.</text>
</comment>
<dbReference type="CDD" id="cd00082">
    <property type="entry name" value="HisKA"/>
    <property type="match status" value="1"/>
</dbReference>
<protein>
    <recommendedName>
        <fullName evidence="2">histidine kinase</fullName>
        <ecNumber evidence="2">2.7.13.3</ecNumber>
    </recommendedName>
</protein>
<dbReference type="Proteomes" id="UP001621534">
    <property type="component" value="Unassembled WGS sequence"/>
</dbReference>
<dbReference type="InterPro" id="IPR036097">
    <property type="entry name" value="HisK_dim/P_sf"/>
</dbReference>
<evidence type="ECO:0000313" key="8">
    <source>
        <dbReference type="Proteomes" id="UP001621534"/>
    </source>
</evidence>
<dbReference type="SUPFAM" id="SSF55874">
    <property type="entry name" value="ATPase domain of HSP90 chaperone/DNA topoisomerase II/histidine kinase"/>
    <property type="match status" value="1"/>
</dbReference>
<dbReference type="Gene3D" id="3.30.565.10">
    <property type="entry name" value="Histidine kinase-like ATPase, C-terminal domain"/>
    <property type="match status" value="1"/>
</dbReference>
<dbReference type="PROSITE" id="PS50109">
    <property type="entry name" value="HIS_KIN"/>
    <property type="match status" value="1"/>
</dbReference>
<dbReference type="InterPro" id="IPR005467">
    <property type="entry name" value="His_kinase_dom"/>
</dbReference>
<dbReference type="SUPFAM" id="SSF47384">
    <property type="entry name" value="Homodimeric domain of signal transducing histidine kinase"/>
    <property type="match status" value="1"/>
</dbReference>
<dbReference type="EMBL" id="JAHWXS010000002">
    <property type="protein sequence ID" value="MFK5732578.1"/>
    <property type="molecule type" value="Genomic_DNA"/>
</dbReference>
<gene>
    <name evidence="7" type="ORF">KW869_03500</name>
</gene>
<dbReference type="InterPro" id="IPR004358">
    <property type="entry name" value="Sig_transdc_His_kin-like_C"/>
</dbReference>
<feature type="domain" description="Histidine kinase" evidence="6">
    <location>
        <begin position="42"/>
        <end position="255"/>
    </location>
</feature>
<keyword evidence="8" id="KW-1185">Reference proteome</keyword>
<sequence>MVVSRQVPCVIDAGLLASERAVQDKHADAAQRALLAEQMLGIVAHDLRNPLLAIKMATEILARQPQDARTCQLLEHITHSAERAERLVADLLDYRQVRVGRGIVVQPVVADLQLAVAHCVDELRLAYPHANLLHLCLGQGRVAFDPDRFCQLIGNLVSNALAYGNSQAPVTVTSQVGVDRVSIVVHNQGTPIVQEHLNDLFEPMIRGHGCNLAQRSVGLGLFIVRQIARAHQGEVTVQSSWRDGTAFTFSFPRCCRRSMDESDFPDCPWRGEATSSIACQPIPRVFKPAASQAALYSYLNTWLFQW</sequence>
<name>A0ABW8NRN6_9PSED</name>
<keyword evidence="3" id="KW-0597">Phosphoprotein</keyword>
<dbReference type="Pfam" id="PF02518">
    <property type="entry name" value="HATPase_c"/>
    <property type="match status" value="1"/>
</dbReference>
<evidence type="ECO:0000259" key="6">
    <source>
        <dbReference type="PROSITE" id="PS50109"/>
    </source>
</evidence>
<dbReference type="RefSeq" id="WP_405128974.1">
    <property type="nucleotide sequence ID" value="NZ_JAHWXS010000002.1"/>
</dbReference>
<organism evidence="7 8">
    <name type="scientific">Pseudomonas urmiensis</name>
    <dbReference type="NCBI Taxonomy" id="2745493"/>
    <lineage>
        <taxon>Bacteria</taxon>
        <taxon>Pseudomonadati</taxon>
        <taxon>Pseudomonadota</taxon>
        <taxon>Gammaproteobacteria</taxon>
        <taxon>Pseudomonadales</taxon>
        <taxon>Pseudomonadaceae</taxon>
        <taxon>Pseudomonas</taxon>
    </lineage>
</organism>
<evidence type="ECO:0000256" key="1">
    <source>
        <dbReference type="ARBA" id="ARBA00000085"/>
    </source>
</evidence>
<dbReference type="EC" id="2.7.13.3" evidence="2"/>
<accession>A0ABW8NRN6</accession>
<dbReference type="InterPro" id="IPR003661">
    <property type="entry name" value="HisK_dim/P_dom"/>
</dbReference>
<dbReference type="PANTHER" id="PTHR42878:SF15">
    <property type="entry name" value="BACTERIOPHYTOCHROME"/>
    <property type="match status" value="1"/>
</dbReference>
<dbReference type="InterPro" id="IPR003594">
    <property type="entry name" value="HATPase_dom"/>
</dbReference>
<dbReference type="InterPro" id="IPR050351">
    <property type="entry name" value="BphY/WalK/GraS-like"/>
</dbReference>
<evidence type="ECO:0000256" key="2">
    <source>
        <dbReference type="ARBA" id="ARBA00012438"/>
    </source>
</evidence>
<dbReference type="PANTHER" id="PTHR42878">
    <property type="entry name" value="TWO-COMPONENT HISTIDINE KINASE"/>
    <property type="match status" value="1"/>
</dbReference>
<dbReference type="Pfam" id="PF00512">
    <property type="entry name" value="HisKA"/>
    <property type="match status" value="1"/>
</dbReference>
<reference evidence="7 8" key="1">
    <citation type="journal article" date="2012" name="Plant Soil">
        <title>Screening of plant growth-promoting traits in arsenic-resistant bacteria isolated from the rhizosphere of soybean plants from Argentinean agricultural soil.</title>
        <authorList>
            <person name="Wevar Oller A.L."/>
            <person name="Talano M.A."/>
            <person name="Agostini E."/>
        </authorList>
    </citation>
    <scope>NUCLEOTIDE SEQUENCE [LARGE SCALE GENOMIC DNA]</scope>
    <source>
        <strain evidence="7 8">AW4</strain>
    </source>
</reference>
<dbReference type="Gene3D" id="1.10.287.130">
    <property type="match status" value="1"/>
</dbReference>